<dbReference type="EMBL" id="CM051394">
    <property type="protein sequence ID" value="KAJ4729997.1"/>
    <property type="molecule type" value="Genomic_DNA"/>
</dbReference>
<accession>A0ACC1Z277</accession>
<sequence length="465" mass="52037">MECICPIDEKCASEVCSLLRPPSPLQVQEYFDQLISIRNCHGLIVKQNSEIGKGVYADTDFDEEELVLKDQMLAGIQHSSNKMDCLVCSFCFRFIGSVELQIGRKLYLQSLGDSANNGCQMGASSHVSKDCYDTDSSDMEDGSYTKNHENLENCASSSSKDNISLPEGVVQSLMNGELVLPYSNKFLLPSTVPCPGGCGEAYYCSKSCAEADWELFHSLLCTGEGSEAPSREALLKFIEHANGTNDIFLLAAKAICFTISRYRKLKLKADHLEEQGKSTSVESSNLSLLLEAWKPISIGYKRRWWDCIALPDDVDFSDEASFRMQIRELAFTSLQLLKAAIFDKECEALFSLEIYGHIIGMFELNNLDLVVASPVEDYFLYIDDLPHPDKKEAEKITRPILDALGEDYSICCQGTAFFPLQSCMNHSCCPNAKAFKREEDRDGQATVIALRSHLQGRRGYHFIYR</sequence>
<comment type="caution">
    <text evidence="1">The sequence shown here is derived from an EMBL/GenBank/DDBJ whole genome shotgun (WGS) entry which is preliminary data.</text>
</comment>
<gene>
    <name evidence="1" type="ORF">OWV82_002690</name>
</gene>
<evidence type="ECO:0000313" key="2">
    <source>
        <dbReference type="Proteomes" id="UP001164539"/>
    </source>
</evidence>
<dbReference type="Proteomes" id="UP001164539">
    <property type="component" value="Chromosome 1"/>
</dbReference>
<keyword evidence="2" id="KW-1185">Reference proteome</keyword>
<proteinExistence type="predicted"/>
<organism evidence="1 2">
    <name type="scientific">Melia azedarach</name>
    <name type="common">Chinaberry tree</name>
    <dbReference type="NCBI Taxonomy" id="155640"/>
    <lineage>
        <taxon>Eukaryota</taxon>
        <taxon>Viridiplantae</taxon>
        <taxon>Streptophyta</taxon>
        <taxon>Embryophyta</taxon>
        <taxon>Tracheophyta</taxon>
        <taxon>Spermatophyta</taxon>
        <taxon>Magnoliopsida</taxon>
        <taxon>eudicotyledons</taxon>
        <taxon>Gunneridae</taxon>
        <taxon>Pentapetalae</taxon>
        <taxon>rosids</taxon>
        <taxon>malvids</taxon>
        <taxon>Sapindales</taxon>
        <taxon>Meliaceae</taxon>
        <taxon>Melia</taxon>
    </lineage>
</organism>
<protein>
    <submittedName>
        <fullName evidence="1">Histone-lysine N-methyltransferase ATXR2</fullName>
    </submittedName>
</protein>
<name>A0ACC1Z277_MELAZ</name>
<evidence type="ECO:0000313" key="1">
    <source>
        <dbReference type="EMBL" id="KAJ4729997.1"/>
    </source>
</evidence>
<reference evidence="1 2" key="1">
    <citation type="journal article" date="2023" name="Science">
        <title>Complex scaffold remodeling in plant triterpene biosynthesis.</title>
        <authorList>
            <person name="De La Pena R."/>
            <person name="Hodgson H."/>
            <person name="Liu J.C."/>
            <person name="Stephenson M.J."/>
            <person name="Martin A.C."/>
            <person name="Owen C."/>
            <person name="Harkess A."/>
            <person name="Leebens-Mack J."/>
            <person name="Jimenez L.E."/>
            <person name="Osbourn A."/>
            <person name="Sattely E.S."/>
        </authorList>
    </citation>
    <scope>NUCLEOTIDE SEQUENCE [LARGE SCALE GENOMIC DNA]</scope>
    <source>
        <strain evidence="2">cv. JPN11</strain>
        <tissue evidence="1">Leaf</tissue>
    </source>
</reference>